<sequence length="388" mass="45038">MEALSDAVNQQQNQAEGPSLQGNLKDTANRKETKAKRVVEKREEMASKLKFKDDQILALEGEIEHMKNQHHVAMKKLEAEAQEARVGRRAAENRATGYDQDFKRARAQLRGCQDELERVRKCLEMLQARRKEREPQIKIGEEENVENGKKELEEELKQAKFQWNCEKMRAEGLLSSLEYERRARKQEKSAHYHKKMKWNADKKGYEQMADNFLDDLREEADLVKSLKKERDILRRERDAEKKAKEELLDAFRQMDENAKRLEKELTTAEEEKQTKENVWKAEKETLEAQVREAQACMKRIQDLAQKFHIIQERSPSDETPTTTRKRRASYSAPNTLQGGPEEEVQHDGSDDALGGNEGPSTSARTDASSRRKWPRRGELLEATLPPAR</sequence>
<feature type="compositionally biased region" description="Basic and acidic residues" evidence="2">
    <location>
        <begin position="27"/>
        <end position="42"/>
    </location>
</feature>
<proteinExistence type="predicted"/>
<dbReference type="EMBL" id="CP092621">
    <property type="protein sequence ID" value="UMM20089.1"/>
    <property type="molecule type" value="Genomic_DNA"/>
</dbReference>
<keyword evidence="1" id="KW-0175">Coiled coil</keyword>
<organism evidence="3 4">
    <name type="scientific">Caenorhabditis briggsae</name>
    <dbReference type="NCBI Taxonomy" id="6238"/>
    <lineage>
        <taxon>Eukaryota</taxon>
        <taxon>Metazoa</taxon>
        <taxon>Ecdysozoa</taxon>
        <taxon>Nematoda</taxon>
        <taxon>Chromadorea</taxon>
        <taxon>Rhabditida</taxon>
        <taxon>Rhabditina</taxon>
        <taxon>Rhabditomorpha</taxon>
        <taxon>Rhabditoidea</taxon>
        <taxon>Rhabditidae</taxon>
        <taxon>Peloderinae</taxon>
        <taxon>Caenorhabditis</taxon>
    </lineage>
</organism>
<evidence type="ECO:0000313" key="3">
    <source>
        <dbReference type="EMBL" id="UMM20089.1"/>
    </source>
</evidence>
<name>A0AAE9EBU6_CAEBR</name>
<accession>A0AAE9EBU6</accession>
<evidence type="ECO:0000313" key="4">
    <source>
        <dbReference type="Proteomes" id="UP000829354"/>
    </source>
</evidence>
<feature type="coiled-coil region" evidence="1">
    <location>
        <begin position="49"/>
        <end position="162"/>
    </location>
</feature>
<dbReference type="Proteomes" id="UP000829354">
    <property type="component" value="Chromosome II"/>
</dbReference>
<gene>
    <name evidence="3" type="ORF">L5515_015449</name>
</gene>
<evidence type="ECO:0000256" key="2">
    <source>
        <dbReference type="SAM" id="MobiDB-lite"/>
    </source>
</evidence>
<protein>
    <submittedName>
        <fullName evidence="3">Uncharacterized protein</fullName>
    </submittedName>
</protein>
<feature type="compositionally biased region" description="Polar residues" evidence="2">
    <location>
        <begin position="7"/>
        <end position="26"/>
    </location>
</feature>
<dbReference type="AlphaFoldDB" id="A0AAE9EBU6"/>
<feature type="region of interest" description="Disordered" evidence="2">
    <location>
        <begin position="308"/>
        <end position="388"/>
    </location>
</feature>
<keyword evidence="4" id="KW-1185">Reference proteome</keyword>
<reference evidence="3 4" key="1">
    <citation type="submission" date="2022-04" db="EMBL/GenBank/DDBJ databases">
        <title>Chromosome-level reference genomes for two strains of Caenorhabditis briggsae: an improved platform for comparative genomics.</title>
        <authorList>
            <person name="Stevens L."/>
            <person name="Andersen E."/>
        </authorList>
    </citation>
    <scope>NUCLEOTIDE SEQUENCE [LARGE SCALE GENOMIC DNA]</scope>
    <source>
        <strain evidence="3">VX34</strain>
        <tissue evidence="3">Whole-organism</tissue>
    </source>
</reference>
<feature type="region of interest" description="Disordered" evidence="2">
    <location>
        <begin position="1"/>
        <end position="42"/>
    </location>
</feature>
<evidence type="ECO:0000256" key="1">
    <source>
        <dbReference type="SAM" id="Coils"/>
    </source>
</evidence>
<feature type="coiled-coil region" evidence="1">
    <location>
        <begin position="209"/>
        <end position="306"/>
    </location>
</feature>